<keyword evidence="7" id="KW-0406">Ion transport</keyword>
<feature type="transmembrane region" description="Helical" evidence="10">
    <location>
        <begin position="362"/>
        <end position="386"/>
    </location>
</feature>
<dbReference type="GO" id="GO:0012505">
    <property type="term" value="C:endomembrane system"/>
    <property type="evidence" value="ECO:0007669"/>
    <property type="project" value="TreeGrafter"/>
</dbReference>
<dbReference type="Gene3D" id="1.20.1530.20">
    <property type="match status" value="1"/>
</dbReference>
<dbReference type="GO" id="GO:0015297">
    <property type="term" value="F:antiporter activity"/>
    <property type="evidence" value="ECO:0007669"/>
    <property type="project" value="InterPro"/>
</dbReference>
<dbReference type="AlphaFoldDB" id="A0A1R3J6L4"/>
<dbReference type="Proteomes" id="UP000187203">
    <property type="component" value="Unassembled WGS sequence"/>
</dbReference>
<evidence type="ECO:0000256" key="5">
    <source>
        <dbReference type="ARBA" id="ARBA00022958"/>
    </source>
</evidence>
<dbReference type="Pfam" id="PF00999">
    <property type="entry name" value="Na_H_Exchanger"/>
    <property type="match status" value="1"/>
</dbReference>
<dbReference type="PANTHER" id="PTHR32468">
    <property type="entry name" value="CATION/H + ANTIPORTER"/>
    <property type="match status" value="1"/>
</dbReference>
<feature type="transmembrane region" description="Helical" evidence="10">
    <location>
        <begin position="89"/>
        <end position="111"/>
    </location>
</feature>
<dbReference type="Pfam" id="PF23259">
    <property type="entry name" value="CHX17_C"/>
    <property type="match status" value="1"/>
</dbReference>
<sequence length="740" mass="81496">MILVFFATQLVHLFLKPLGIPILASQIVAGLILGPATLGKVGAFKSILFPEKSGMETIDTTAAFGFAIYLFLVGVKMDVRGAFTTVKRATVIGSLSILSPFIVGLVVYEIMKDDDVDRNLERVTITMCESLTSVSVIASVLSELKIINSELGRLALSSATIGDLGSLIMTSVVSFYKKWRVSHNQALVNTGAMIAYTIVLIFVLRPMMLWIIRTTPEGRPVKHKYIYAVMLLALGSALFANYSGRLAIFGTFIFGLAVPDGPPLGSALVDKFECFVSGAFLTLYVTTSTMRADPVRLFTDPTCVQFSAIVAVATFVAKFIGVFIPSFFSRIPLKDSLALALIMTSKGILELSFFAGFRDNQIIGDASFCILILGILLNSTLVPILVKFLYDPVSRKYAGYQKRNIMHLKPNSELRILACVHKPENVAPLIGFLNATCPTEESPNVVYVLHLIELMARASPVFITHQKQGNTTDGTSYENFILAFNQYEKNNCGMVTVNAFTAISPSQLMHEDICTMALDKQTSFILLPFHRKWAIDGSIESEHSNIRRLNCSVLETAPCSIGILVDRAVNASTMMLSKAASRSSYCVCIIFIGGKDDREALTLAKRMSQDPRVSLTVIRFVKDDGSRTVLLDWDQMLDDQVLKDIKNDQNGEYGDIMYMEEVVMDGPEAAKIVRSIADGYDLIVVGRRYRVQCVQTSGLSEWSEFPELGDIGDILASTDLQSRASVLVVQQQQYVDVDKR</sequence>
<evidence type="ECO:0000256" key="2">
    <source>
        <dbReference type="ARBA" id="ARBA00022448"/>
    </source>
</evidence>
<comment type="caution">
    <text evidence="14">The sequence shown here is derived from an EMBL/GenBank/DDBJ whole genome shotgun (WGS) entry which is preliminary data.</text>
</comment>
<dbReference type="InterPro" id="IPR050794">
    <property type="entry name" value="CPA2_transporter"/>
</dbReference>
<evidence type="ECO:0000256" key="9">
    <source>
        <dbReference type="ARBA" id="ARBA00038341"/>
    </source>
</evidence>
<reference evidence="15" key="1">
    <citation type="submission" date="2013-09" db="EMBL/GenBank/DDBJ databases">
        <title>Corchorus olitorius genome sequencing.</title>
        <authorList>
            <person name="Alam M."/>
            <person name="Haque M.S."/>
            <person name="Islam M.S."/>
            <person name="Emdad E.M."/>
            <person name="Islam M.M."/>
            <person name="Ahmed B."/>
            <person name="Halim A."/>
            <person name="Hossen Q.M.M."/>
            <person name="Hossain M.Z."/>
            <person name="Ahmed R."/>
            <person name="Khan M.M."/>
            <person name="Islam R."/>
            <person name="Rashid M.M."/>
            <person name="Khan S.A."/>
            <person name="Rahman M.S."/>
            <person name="Alam M."/>
            <person name="Yahiya A.S."/>
            <person name="Khan M.S."/>
            <person name="Azam M.S."/>
            <person name="Haque T."/>
            <person name="Lashkar M.Z.H."/>
            <person name="Akhand A.I."/>
            <person name="Morshed G."/>
            <person name="Roy S."/>
            <person name="Uddin K.S."/>
            <person name="Rabeya T."/>
            <person name="Hossain A.S."/>
            <person name="Chowdhury A."/>
            <person name="Snigdha A.R."/>
            <person name="Mortoza M.S."/>
            <person name="Matin S.A."/>
            <person name="Hoque S.M.E."/>
            <person name="Islam M.K."/>
            <person name="Roy D.K."/>
            <person name="Haider R."/>
            <person name="Moosa M.M."/>
            <person name="Elias S.M."/>
            <person name="Hasan A.M."/>
            <person name="Jahan S."/>
            <person name="Shafiuddin M."/>
            <person name="Mahmood N."/>
            <person name="Shommy N.S."/>
        </authorList>
    </citation>
    <scope>NUCLEOTIDE SEQUENCE [LARGE SCALE GENOMIC DNA]</scope>
    <source>
        <strain evidence="15">cv. O-4</strain>
    </source>
</reference>
<evidence type="ECO:0000256" key="8">
    <source>
        <dbReference type="ARBA" id="ARBA00023136"/>
    </source>
</evidence>
<dbReference type="OrthoDB" id="1938353at2759"/>
<evidence type="ECO:0000259" key="11">
    <source>
        <dbReference type="Pfam" id="PF00999"/>
    </source>
</evidence>
<evidence type="ECO:0000256" key="1">
    <source>
        <dbReference type="ARBA" id="ARBA00004141"/>
    </source>
</evidence>
<evidence type="ECO:0000259" key="13">
    <source>
        <dbReference type="Pfam" id="PF23259"/>
    </source>
</evidence>
<dbReference type="InterPro" id="IPR057290">
    <property type="entry name" value="CHX17_C"/>
</dbReference>
<organism evidence="14 15">
    <name type="scientific">Corchorus olitorius</name>
    <dbReference type="NCBI Taxonomy" id="93759"/>
    <lineage>
        <taxon>Eukaryota</taxon>
        <taxon>Viridiplantae</taxon>
        <taxon>Streptophyta</taxon>
        <taxon>Embryophyta</taxon>
        <taxon>Tracheophyta</taxon>
        <taxon>Spermatophyta</taxon>
        <taxon>Magnoliopsida</taxon>
        <taxon>eudicotyledons</taxon>
        <taxon>Gunneridae</taxon>
        <taxon>Pentapetalae</taxon>
        <taxon>rosids</taxon>
        <taxon>malvids</taxon>
        <taxon>Malvales</taxon>
        <taxon>Malvaceae</taxon>
        <taxon>Grewioideae</taxon>
        <taxon>Apeibeae</taxon>
        <taxon>Corchorus</taxon>
    </lineage>
</organism>
<keyword evidence="5" id="KW-0630">Potassium</keyword>
<dbReference type="InterPro" id="IPR038770">
    <property type="entry name" value="Na+/solute_symporter_sf"/>
</dbReference>
<dbReference type="GO" id="GO:0006813">
    <property type="term" value="P:potassium ion transport"/>
    <property type="evidence" value="ECO:0007669"/>
    <property type="project" value="UniProtKB-KW"/>
</dbReference>
<dbReference type="GO" id="GO:0016020">
    <property type="term" value="C:membrane"/>
    <property type="evidence" value="ECO:0007669"/>
    <property type="project" value="UniProtKB-SubCell"/>
</dbReference>
<keyword evidence="6 10" id="KW-1133">Transmembrane helix</keyword>
<feature type="transmembrane region" description="Helical" evidence="10">
    <location>
        <begin position="336"/>
        <end position="356"/>
    </location>
</feature>
<dbReference type="InterPro" id="IPR006153">
    <property type="entry name" value="Cation/H_exchanger_TM"/>
</dbReference>
<keyword evidence="3" id="KW-0633">Potassium transport</keyword>
<evidence type="ECO:0000256" key="10">
    <source>
        <dbReference type="SAM" id="Phobius"/>
    </source>
</evidence>
<dbReference type="InterPro" id="IPR057291">
    <property type="entry name" value="CHX17_2nd"/>
</dbReference>
<evidence type="ECO:0000256" key="7">
    <source>
        <dbReference type="ARBA" id="ARBA00023065"/>
    </source>
</evidence>
<feature type="domain" description="Cation/H(+) antiporter C-terminal" evidence="13">
    <location>
        <begin position="585"/>
        <end position="732"/>
    </location>
</feature>
<feature type="transmembrane region" description="Helical" evidence="10">
    <location>
        <begin position="154"/>
        <end position="174"/>
    </location>
</feature>
<feature type="transmembrane region" description="Helical" evidence="10">
    <location>
        <begin position="304"/>
        <end position="324"/>
    </location>
</feature>
<comment type="similarity">
    <text evidence="9">Belongs to the monovalent cation:proton antiporter 2 (CPA2) transporter (TC 2.A.37) family. CHX (TC 2.A.37.4) subfamily.</text>
</comment>
<feature type="transmembrane region" description="Helical" evidence="10">
    <location>
        <begin position="58"/>
        <end position="77"/>
    </location>
</feature>
<evidence type="ECO:0000313" key="14">
    <source>
        <dbReference type="EMBL" id="OMO90396.1"/>
    </source>
</evidence>
<comment type="subcellular location">
    <subcellularLocation>
        <location evidence="1">Membrane</location>
        <topology evidence="1">Multi-pass membrane protein</topology>
    </subcellularLocation>
</comment>
<name>A0A1R3J6L4_9ROSI</name>
<gene>
    <name evidence="14" type="ORF">COLO4_19193</name>
</gene>
<dbReference type="PANTHER" id="PTHR32468:SF17">
    <property type="entry name" value="CATION_H(+) ANTIPORTER 4"/>
    <property type="match status" value="1"/>
</dbReference>
<feature type="transmembrane region" description="Helical" evidence="10">
    <location>
        <begin position="123"/>
        <end position="142"/>
    </location>
</feature>
<dbReference type="GO" id="GO:0006885">
    <property type="term" value="P:regulation of pH"/>
    <property type="evidence" value="ECO:0007669"/>
    <property type="project" value="TreeGrafter"/>
</dbReference>
<proteinExistence type="inferred from homology"/>
<keyword evidence="2" id="KW-0813">Transport</keyword>
<evidence type="ECO:0000256" key="6">
    <source>
        <dbReference type="ARBA" id="ARBA00022989"/>
    </source>
</evidence>
<evidence type="ECO:0000256" key="3">
    <source>
        <dbReference type="ARBA" id="ARBA00022538"/>
    </source>
</evidence>
<protein>
    <submittedName>
        <fullName evidence="14">Cation/H+ exchanger</fullName>
    </submittedName>
</protein>
<feature type="domain" description="Cation/H+ exchanger transmembrane" evidence="11">
    <location>
        <begin position="10"/>
        <end position="387"/>
    </location>
</feature>
<keyword evidence="15" id="KW-1185">Reference proteome</keyword>
<keyword evidence="8 10" id="KW-0472">Membrane</keyword>
<feature type="transmembrane region" description="Helical" evidence="10">
    <location>
        <begin position="186"/>
        <end position="204"/>
    </location>
</feature>
<feature type="transmembrane region" description="Helical" evidence="10">
    <location>
        <begin position="18"/>
        <end position="38"/>
    </location>
</feature>
<feature type="domain" description="Cation/H(+) antiporter central" evidence="12">
    <location>
        <begin position="445"/>
        <end position="572"/>
    </location>
</feature>
<feature type="transmembrane region" description="Helical" evidence="10">
    <location>
        <begin position="225"/>
        <end position="258"/>
    </location>
</feature>
<accession>A0A1R3J6L4</accession>
<evidence type="ECO:0000259" key="12">
    <source>
        <dbReference type="Pfam" id="PF23256"/>
    </source>
</evidence>
<evidence type="ECO:0000256" key="4">
    <source>
        <dbReference type="ARBA" id="ARBA00022692"/>
    </source>
</evidence>
<keyword evidence="4 10" id="KW-0812">Transmembrane</keyword>
<evidence type="ECO:0000313" key="15">
    <source>
        <dbReference type="Proteomes" id="UP000187203"/>
    </source>
</evidence>
<dbReference type="EMBL" id="AWUE01016555">
    <property type="protein sequence ID" value="OMO90396.1"/>
    <property type="molecule type" value="Genomic_DNA"/>
</dbReference>
<dbReference type="Pfam" id="PF23256">
    <property type="entry name" value="CHX17_2nd"/>
    <property type="match status" value="1"/>
</dbReference>
<dbReference type="GO" id="GO:1902600">
    <property type="term" value="P:proton transmembrane transport"/>
    <property type="evidence" value="ECO:0007669"/>
    <property type="project" value="InterPro"/>
</dbReference>